<evidence type="ECO:0000256" key="1">
    <source>
        <dbReference type="ARBA" id="ARBA00022679"/>
    </source>
</evidence>
<dbReference type="SUPFAM" id="SSF53335">
    <property type="entry name" value="S-adenosyl-L-methionine-dependent methyltransferases"/>
    <property type="match status" value="1"/>
</dbReference>
<evidence type="ECO:0000313" key="4">
    <source>
        <dbReference type="Proteomes" id="UP000647133"/>
    </source>
</evidence>
<accession>A0ABR9AKT0</accession>
<feature type="domain" description="Methyltransferase" evidence="2">
    <location>
        <begin position="70"/>
        <end position="164"/>
    </location>
</feature>
<dbReference type="Pfam" id="PF13649">
    <property type="entry name" value="Methyltransf_25"/>
    <property type="match status" value="1"/>
</dbReference>
<keyword evidence="1" id="KW-0808">Transferase</keyword>
<dbReference type="GO" id="GO:0008168">
    <property type="term" value="F:methyltransferase activity"/>
    <property type="evidence" value="ECO:0007669"/>
    <property type="project" value="UniProtKB-KW"/>
</dbReference>
<keyword evidence="4" id="KW-1185">Reference proteome</keyword>
<protein>
    <submittedName>
        <fullName evidence="3">Class I SAM-dependent methyltransferase</fullName>
    </submittedName>
</protein>
<dbReference type="InterPro" id="IPR029063">
    <property type="entry name" value="SAM-dependent_MTases_sf"/>
</dbReference>
<dbReference type="Proteomes" id="UP000647133">
    <property type="component" value="Unassembled WGS sequence"/>
</dbReference>
<proteinExistence type="predicted"/>
<dbReference type="RefSeq" id="WP_192009300.1">
    <property type="nucleotide sequence ID" value="NZ_JACYTQ010000002.1"/>
</dbReference>
<dbReference type="EMBL" id="JACYTQ010000002">
    <property type="protein sequence ID" value="MBD8488433.1"/>
    <property type="molecule type" value="Genomic_DNA"/>
</dbReference>
<dbReference type="CDD" id="cd02440">
    <property type="entry name" value="AdoMet_MTases"/>
    <property type="match status" value="1"/>
</dbReference>
<dbReference type="GO" id="GO:0032259">
    <property type="term" value="P:methylation"/>
    <property type="evidence" value="ECO:0007669"/>
    <property type="project" value="UniProtKB-KW"/>
</dbReference>
<dbReference type="PANTHER" id="PTHR43861">
    <property type="entry name" value="TRANS-ACONITATE 2-METHYLTRANSFERASE-RELATED"/>
    <property type="match status" value="1"/>
</dbReference>
<evidence type="ECO:0000313" key="3">
    <source>
        <dbReference type="EMBL" id="MBD8488433.1"/>
    </source>
</evidence>
<comment type="caution">
    <text evidence="3">The sequence shown here is derived from an EMBL/GenBank/DDBJ whole genome shotgun (WGS) entry which is preliminary data.</text>
</comment>
<sequence>MYKNIATNFAWAALAEAGGLITKHYLYKMEKNLYDKVVFFYDQLAVLVLGKGYRESKLAFLDHINNGDKVLIVGGGTGSNLSYIRSMVGGNGEICFVEASEKMIEKAKKNTKAVGQGNIEFIHQSDFQDLPLKKFDVIITQYLLDILPEKELDNLFGELQKRLAQSAKWIFTDFFNRSDRRWIQFVMIQFFRIITKNPRNDLPNYKFFFDKYGWYISDSKNYKGDWIRSWLCVKPIN</sequence>
<evidence type="ECO:0000259" key="2">
    <source>
        <dbReference type="Pfam" id="PF13649"/>
    </source>
</evidence>
<organism evidence="3 4">
    <name type="scientific">Echinicola arenosa</name>
    <dbReference type="NCBI Taxonomy" id="2774144"/>
    <lineage>
        <taxon>Bacteria</taxon>
        <taxon>Pseudomonadati</taxon>
        <taxon>Bacteroidota</taxon>
        <taxon>Cytophagia</taxon>
        <taxon>Cytophagales</taxon>
        <taxon>Cyclobacteriaceae</taxon>
        <taxon>Echinicola</taxon>
    </lineage>
</organism>
<dbReference type="Gene3D" id="3.40.50.150">
    <property type="entry name" value="Vaccinia Virus protein VP39"/>
    <property type="match status" value="1"/>
</dbReference>
<dbReference type="InterPro" id="IPR041698">
    <property type="entry name" value="Methyltransf_25"/>
</dbReference>
<name>A0ABR9AKT0_9BACT</name>
<gene>
    <name evidence="3" type="ORF">IFO69_06705</name>
</gene>
<keyword evidence="3" id="KW-0489">Methyltransferase</keyword>
<reference evidence="3 4" key="1">
    <citation type="submission" date="2020-09" db="EMBL/GenBank/DDBJ databases">
        <title>Echinicola sp. CAU 1574 isolated from sand of Sido Beach.</title>
        <authorList>
            <person name="Kim W."/>
        </authorList>
    </citation>
    <scope>NUCLEOTIDE SEQUENCE [LARGE SCALE GENOMIC DNA]</scope>
    <source>
        <strain evidence="3 4">CAU 1574</strain>
    </source>
</reference>